<dbReference type="InterPro" id="IPR018705">
    <property type="entry name" value="DUF2134_membrane"/>
</dbReference>
<proteinExistence type="predicted"/>
<keyword evidence="3" id="KW-0472">Membrane</keyword>
<dbReference type="AlphaFoldDB" id="L0DYK8"/>
<evidence type="ECO:0000313" key="4">
    <source>
        <dbReference type="Proteomes" id="UP000010809"/>
    </source>
</evidence>
<feature type="domain" description="Putative Flp pilus-assembly TadG-like N-terminal" evidence="2">
    <location>
        <begin position="21"/>
        <end position="67"/>
    </location>
</feature>
<evidence type="ECO:0000259" key="2">
    <source>
        <dbReference type="Pfam" id="PF13400"/>
    </source>
</evidence>
<dbReference type="Pfam" id="PF13400">
    <property type="entry name" value="Tad"/>
    <property type="match status" value="1"/>
</dbReference>
<protein>
    <submittedName>
        <fullName evidence="3">Transmembrane protein</fullName>
    </submittedName>
</protein>
<dbReference type="Proteomes" id="UP000010809">
    <property type="component" value="Chromosome"/>
</dbReference>
<dbReference type="RefSeq" id="WP_015259254.1">
    <property type="nucleotide sequence ID" value="NC_019902.2"/>
</dbReference>
<feature type="domain" description="DUF2134" evidence="1">
    <location>
        <begin position="78"/>
        <end position="159"/>
    </location>
</feature>
<dbReference type="KEGG" id="tni:TVNIR_2495"/>
<dbReference type="Pfam" id="PF09977">
    <property type="entry name" value="Tad_C"/>
    <property type="match status" value="1"/>
</dbReference>
<name>L0DYK8_THIND</name>
<dbReference type="eggNOG" id="COG4655">
    <property type="taxonomic scope" value="Bacteria"/>
</dbReference>
<dbReference type="EMBL" id="CP003989">
    <property type="protein sequence ID" value="AGA34138.1"/>
    <property type="molecule type" value="Genomic_DNA"/>
</dbReference>
<dbReference type="PATRIC" id="fig|1255043.3.peg.2518"/>
<dbReference type="OrthoDB" id="5720484at2"/>
<evidence type="ECO:0000313" key="3">
    <source>
        <dbReference type="EMBL" id="AGA34138.1"/>
    </source>
</evidence>
<gene>
    <name evidence="3" type="ordered locus">TVNIR_2495</name>
</gene>
<reference evidence="3" key="1">
    <citation type="submission" date="2015-12" db="EMBL/GenBank/DDBJ databases">
        <authorList>
            <person name="Tikhonova T.V."/>
            <person name="Pavlov A.R."/>
            <person name="Beletsky A.V."/>
            <person name="Mardanov A.V."/>
            <person name="Sorokin D.Y."/>
            <person name="Ravin N.V."/>
            <person name="Popov V.O."/>
        </authorList>
    </citation>
    <scope>NUCLEOTIDE SEQUENCE</scope>
    <source>
        <strain evidence="3">DSM 14787</strain>
    </source>
</reference>
<accession>L0DYK8</accession>
<keyword evidence="4" id="KW-1185">Reference proteome</keyword>
<dbReference type="InterPro" id="IPR028087">
    <property type="entry name" value="Tad_N"/>
</dbReference>
<organism evidence="3 4">
    <name type="scientific">Thioalkalivibrio nitratireducens (strain DSM 14787 / UNIQEM 213 / ALEN2)</name>
    <dbReference type="NCBI Taxonomy" id="1255043"/>
    <lineage>
        <taxon>Bacteria</taxon>
        <taxon>Pseudomonadati</taxon>
        <taxon>Pseudomonadota</taxon>
        <taxon>Gammaproteobacteria</taxon>
        <taxon>Chromatiales</taxon>
        <taxon>Ectothiorhodospiraceae</taxon>
        <taxon>Thioalkalivibrio</taxon>
    </lineage>
</organism>
<evidence type="ECO:0000259" key="1">
    <source>
        <dbReference type="Pfam" id="PF09977"/>
    </source>
</evidence>
<sequence length="590" mass="61380">MARDTGPHGRAIAAPPRQQRGAIGLFAALTLLLTLLFAALAVDAGRLFFEQRSLQRIADTVALDTAMRHGLCGVGDIGDAAAWAQDAALRNGYRGDLAAEPDAVQLGWVETVDGLRTFRDGGGLRNEAVRIHGRNPVRASLFAGGLLGDTVTLNAVAVAERQPVATIFGGTKLANISSEESVLLNLLLNELLGSNLNLDAVAYNGLANTNLTLLELMQGFAVLGLDLAVATVDEMLNMQVTLAELLEATVSALDHADVLDVDVGLLESQLLGAGIRDVELTLGELLELTAPAGAAHDAALHAGVNVLDLIRATALTANRDHAITVNLGIPLNLGLLNTDIVVDIHVIEAPKIAIGPPGRDGSGEWRTKVDTAQVRVQLTTSAGVNVLGLLTADVDLPLAIEVADGEAWFQSARCATLGDPSREAVLGVDPGIASVTLGRWQDLATGGEVLEPAEVVLRAILLGDVVRLGLALDLPLREAVPREVVFTQQPGGEWEGEDAVYSGLGPSLGDGLSNTLVAVDPEVLGLNPLALLGINLDDVLGALLGGLLAPLLQTLGDTLLDPLLRLLGISVGGMDVDLLDMREGGVDLLI</sequence>
<keyword evidence="3" id="KW-0812">Transmembrane</keyword>
<dbReference type="STRING" id="1255043.TVNIR_2495"/>
<dbReference type="HOGENOM" id="CLU_022237_1_0_6"/>